<feature type="compositionally biased region" description="Polar residues" evidence="1">
    <location>
        <begin position="325"/>
        <end position="346"/>
    </location>
</feature>
<name>A0A6J8EV32_MYTCO</name>
<evidence type="ECO:0000313" key="4">
    <source>
        <dbReference type="Proteomes" id="UP000507470"/>
    </source>
</evidence>
<evidence type="ECO:0000259" key="2">
    <source>
        <dbReference type="PROSITE" id="PS50060"/>
    </source>
</evidence>
<feature type="domain" description="MAM" evidence="2">
    <location>
        <begin position="58"/>
        <end position="224"/>
    </location>
</feature>
<accession>A0A6J8EV32</accession>
<gene>
    <name evidence="3" type="ORF">MCOR_56313</name>
</gene>
<dbReference type="Proteomes" id="UP000507470">
    <property type="component" value="Unassembled WGS sequence"/>
</dbReference>
<protein>
    <recommendedName>
        <fullName evidence="2">MAM domain-containing protein</fullName>
    </recommendedName>
</protein>
<sequence length="355" mass="40070">MPWEYSNRLIRMGWSIVSNAADKASIPSTAQQLLSSANAISWWTRSRADSVEWQARYADCMLSKKNSASLSNFEADFGDCMVVSSINTTCKSDALVPDHTRVRLDMPGYSLLARSWGHRAGIARIDTNAEFMEPICLSLWYQFYSNSFDCYFSIYKISGGNETLLYTVNSNPTFFNNWINILVDVYGQDPFKIALDADFKQFNSTAVRAILIDDTSIAYRPCRGQKIDTTCLDIEKPIKIQCETQLLVGDISISFEPENLISQQENCSENSIESELNTFCRNFNKSDQCKFNMLDFISGYKDCNAFNKHITVTYQCSDIPTASMESMESSNPSYVTDITTESTELSTPDYVTGTE</sequence>
<proteinExistence type="predicted"/>
<organism evidence="3 4">
    <name type="scientific">Mytilus coruscus</name>
    <name type="common">Sea mussel</name>
    <dbReference type="NCBI Taxonomy" id="42192"/>
    <lineage>
        <taxon>Eukaryota</taxon>
        <taxon>Metazoa</taxon>
        <taxon>Spiralia</taxon>
        <taxon>Lophotrochozoa</taxon>
        <taxon>Mollusca</taxon>
        <taxon>Bivalvia</taxon>
        <taxon>Autobranchia</taxon>
        <taxon>Pteriomorphia</taxon>
        <taxon>Mytilida</taxon>
        <taxon>Mytiloidea</taxon>
        <taxon>Mytilidae</taxon>
        <taxon>Mytilinae</taxon>
        <taxon>Mytilus</taxon>
    </lineage>
</organism>
<dbReference type="PROSITE" id="PS50060">
    <property type="entry name" value="MAM_2"/>
    <property type="match status" value="1"/>
</dbReference>
<reference evidence="3 4" key="1">
    <citation type="submission" date="2020-06" db="EMBL/GenBank/DDBJ databases">
        <authorList>
            <person name="Li R."/>
            <person name="Bekaert M."/>
        </authorList>
    </citation>
    <scope>NUCLEOTIDE SEQUENCE [LARGE SCALE GENOMIC DNA]</scope>
    <source>
        <strain evidence="4">wild</strain>
    </source>
</reference>
<dbReference type="InterPro" id="IPR000998">
    <property type="entry name" value="MAM_dom"/>
</dbReference>
<dbReference type="GO" id="GO:0016020">
    <property type="term" value="C:membrane"/>
    <property type="evidence" value="ECO:0007669"/>
    <property type="project" value="InterPro"/>
</dbReference>
<evidence type="ECO:0000256" key="1">
    <source>
        <dbReference type="SAM" id="MobiDB-lite"/>
    </source>
</evidence>
<dbReference type="AlphaFoldDB" id="A0A6J8EV32"/>
<dbReference type="EMBL" id="CACVKT020010010">
    <property type="protein sequence ID" value="CAC5424397.1"/>
    <property type="molecule type" value="Genomic_DNA"/>
</dbReference>
<evidence type="ECO:0000313" key="3">
    <source>
        <dbReference type="EMBL" id="CAC5424397.1"/>
    </source>
</evidence>
<keyword evidence="4" id="KW-1185">Reference proteome</keyword>
<feature type="region of interest" description="Disordered" evidence="1">
    <location>
        <begin position="325"/>
        <end position="355"/>
    </location>
</feature>